<sequence length="268" mass="31240">MQQQNQGSKIPGIEKRINKIGKPKGMNSSKPLDKTDAWSSNQQSTQVIQTLSRLGRFICFQQTGTKKPKPDQNLVRNYKAKTNIQDAPGIFLNNNQIQLAKQIGVHCEIIEKSKKNCVVFFFGFTYPEFEIVEGKPKLVNKFDNFTNYPPLLKIAPMLTQKFLIEYVHYLECQGDELKFSGLYSVSKNKNLKSADTLLQCLFTKYITELKELEETENKKNFEQQIENYYLNFYNLPETKTQYEKAVIDLLACMQKEDDDYDQQYIQYQ</sequence>
<keyword evidence="3" id="KW-1185">Reference proteome</keyword>
<dbReference type="OrthoDB" id="305081at2759"/>
<name>A0A8S1VFP5_PAROT</name>
<protein>
    <submittedName>
        <fullName evidence="2">Uncharacterized protein</fullName>
    </submittedName>
</protein>
<dbReference type="Proteomes" id="UP000683925">
    <property type="component" value="Unassembled WGS sequence"/>
</dbReference>
<evidence type="ECO:0000313" key="2">
    <source>
        <dbReference type="EMBL" id="CAD8175934.1"/>
    </source>
</evidence>
<feature type="region of interest" description="Disordered" evidence="1">
    <location>
        <begin position="1"/>
        <end position="39"/>
    </location>
</feature>
<dbReference type="AlphaFoldDB" id="A0A8S1VFP5"/>
<comment type="caution">
    <text evidence="2">The sequence shown here is derived from an EMBL/GenBank/DDBJ whole genome shotgun (WGS) entry which is preliminary data.</text>
</comment>
<gene>
    <name evidence="2" type="ORF">POCTA_138.1.T0660134</name>
</gene>
<evidence type="ECO:0000256" key="1">
    <source>
        <dbReference type="SAM" id="MobiDB-lite"/>
    </source>
</evidence>
<proteinExistence type="predicted"/>
<dbReference type="EMBL" id="CAJJDP010000065">
    <property type="protein sequence ID" value="CAD8175934.1"/>
    <property type="molecule type" value="Genomic_DNA"/>
</dbReference>
<evidence type="ECO:0000313" key="3">
    <source>
        <dbReference type="Proteomes" id="UP000683925"/>
    </source>
</evidence>
<dbReference type="OMA" id="NCVVFFF"/>
<organism evidence="2 3">
    <name type="scientific">Paramecium octaurelia</name>
    <dbReference type="NCBI Taxonomy" id="43137"/>
    <lineage>
        <taxon>Eukaryota</taxon>
        <taxon>Sar</taxon>
        <taxon>Alveolata</taxon>
        <taxon>Ciliophora</taxon>
        <taxon>Intramacronucleata</taxon>
        <taxon>Oligohymenophorea</taxon>
        <taxon>Peniculida</taxon>
        <taxon>Parameciidae</taxon>
        <taxon>Paramecium</taxon>
    </lineage>
</organism>
<reference evidence="2" key="1">
    <citation type="submission" date="2021-01" db="EMBL/GenBank/DDBJ databases">
        <authorList>
            <consortium name="Genoscope - CEA"/>
            <person name="William W."/>
        </authorList>
    </citation>
    <scope>NUCLEOTIDE SEQUENCE</scope>
</reference>
<accession>A0A8S1VFP5</accession>